<evidence type="ECO:0000259" key="8">
    <source>
        <dbReference type="PROSITE" id="PS51635"/>
    </source>
</evidence>
<dbReference type="Proteomes" id="UP000574390">
    <property type="component" value="Unassembled WGS sequence"/>
</dbReference>
<evidence type="ECO:0000313" key="9">
    <source>
        <dbReference type="EMBL" id="KAF4738082.1"/>
    </source>
</evidence>
<dbReference type="PANTHER" id="PTHR14226:SF66">
    <property type="entry name" value="TRIACYLGLYCEROL LIPASE PTL2"/>
    <property type="match status" value="1"/>
</dbReference>
<dbReference type="InterPro" id="IPR050301">
    <property type="entry name" value="NTE"/>
</dbReference>
<feature type="compositionally biased region" description="Basic residues" evidence="6">
    <location>
        <begin position="669"/>
        <end position="682"/>
    </location>
</feature>
<comment type="caution">
    <text evidence="5">Lacks conserved residue(s) required for the propagation of feature annotation.</text>
</comment>
<dbReference type="EMBL" id="JABANM010011197">
    <property type="protein sequence ID" value="KAF4738082.1"/>
    <property type="molecule type" value="Genomic_DNA"/>
</dbReference>
<dbReference type="InterPro" id="IPR002641">
    <property type="entry name" value="PNPLA_dom"/>
</dbReference>
<keyword evidence="7" id="KW-1133">Transmembrane helix</keyword>
<protein>
    <recommendedName>
        <fullName evidence="8">PNPLA domain-containing protein</fullName>
    </recommendedName>
</protein>
<keyword evidence="7" id="KW-0472">Membrane</keyword>
<keyword evidence="2 5" id="KW-0378">Hydrolase</keyword>
<feature type="active site" description="Nucleophile" evidence="5">
    <location>
        <position position="311"/>
    </location>
</feature>
<evidence type="ECO:0000256" key="1">
    <source>
        <dbReference type="ARBA" id="ARBA00006104"/>
    </source>
</evidence>
<dbReference type="GO" id="GO:0004806">
    <property type="term" value="F:triacylglycerol lipase activity"/>
    <property type="evidence" value="ECO:0007669"/>
    <property type="project" value="InterPro"/>
</dbReference>
<dbReference type="Pfam" id="PF11815">
    <property type="entry name" value="DUF3336"/>
    <property type="match status" value="1"/>
</dbReference>
<evidence type="ECO:0000256" key="2">
    <source>
        <dbReference type="ARBA" id="ARBA00022801"/>
    </source>
</evidence>
<feature type="domain" description="PNPLA" evidence="8">
    <location>
        <begin position="278"/>
        <end position="480"/>
    </location>
</feature>
<evidence type="ECO:0000256" key="6">
    <source>
        <dbReference type="SAM" id="MobiDB-lite"/>
    </source>
</evidence>
<feature type="transmembrane region" description="Helical" evidence="7">
    <location>
        <begin position="58"/>
        <end position="84"/>
    </location>
</feature>
<accession>A0A7J6SZT3</accession>
<sequence>MSNSTASFASDLFTSLSEGELASILRAYATSGPDVGNLLQFVNSTRPDLLEPEDPAGYIRYSILVVLAVLTSTTVLVALIVVFGTHKILQYPLLIFFGALCIVELCLYVIVRQVVRAMEKVFPVFRKSWRTRRRQLRRLTNASDYETYKKAARELDQSVSWIEKWKDTDDGVGYSSLCITSHGEELRSAKSLEHKLALLRQILVTGFAGIGTDEYLFSKSFLGTKKCITDFYELVADTIDELTAHLKTEDSKKNDSIEKHLYSEFLNDIMLTFGQPALCLSGGGMMALMHFGIVETMIEQGCLPKVICGTSGGSVVAAYLCTHTDEELPSIVKPEVVQPKWTPCSDSWWTCIRRFFRTGYMFDPTPWHDLLAKWLGDRDITFLEAFQRTNRVLVLTCSSNSSTGGEPLLLHYRSAPNVLIRSAVLCSSAMPYLLPPQPLLIKDPETGEISQYTGGGAFASDNSYFMDGSLQADTPQQGLGEMFHAHVFITSQVNPHIIPFFFWNKGEAGRPLNFWREWRGGFLLSSLEVFLKEDLRKNARLVSELELLPQHYSADWSRLFLQTFDGNITVTPPTLKLWYITQILKNPTPAVMRDYFQEGRQMVFPKMEMIRLRFKIDNAITRLHRAVQARWRVAPLNRPYSASREESEDNGESAASSLEMMRSEAGRYTLRRRTSPRKSSRK</sequence>
<dbReference type="Pfam" id="PF01734">
    <property type="entry name" value="Patatin"/>
    <property type="match status" value="1"/>
</dbReference>
<dbReference type="PROSITE" id="PS51635">
    <property type="entry name" value="PNPLA"/>
    <property type="match status" value="1"/>
</dbReference>
<comment type="similarity">
    <text evidence="1">Belongs to the PLPL family.</text>
</comment>
<reference evidence="9 10" key="1">
    <citation type="submission" date="2020-04" db="EMBL/GenBank/DDBJ databases">
        <title>Perkinsus olseni comparative genomics.</title>
        <authorList>
            <person name="Bogema D.R."/>
        </authorList>
    </citation>
    <scope>NUCLEOTIDE SEQUENCE [LARGE SCALE GENOMIC DNA]</scope>
    <source>
        <strain evidence="9">ATCC PRA-205</strain>
    </source>
</reference>
<dbReference type="GO" id="GO:0016042">
    <property type="term" value="P:lipid catabolic process"/>
    <property type="evidence" value="ECO:0007669"/>
    <property type="project" value="UniProtKB-UniRule"/>
</dbReference>
<feature type="short sequence motif" description="GXSXG" evidence="5">
    <location>
        <begin position="309"/>
        <end position="313"/>
    </location>
</feature>
<proteinExistence type="inferred from homology"/>
<evidence type="ECO:0000313" key="10">
    <source>
        <dbReference type="Proteomes" id="UP000574390"/>
    </source>
</evidence>
<evidence type="ECO:0000256" key="3">
    <source>
        <dbReference type="ARBA" id="ARBA00022963"/>
    </source>
</evidence>
<comment type="caution">
    <text evidence="9">The sequence shown here is derived from an EMBL/GenBank/DDBJ whole genome shotgun (WGS) entry which is preliminary data.</text>
</comment>
<keyword evidence="3 5" id="KW-0442">Lipid degradation</keyword>
<dbReference type="PANTHER" id="PTHR14226">
    <property type="entry name" value="NEUROPATHY TARGET ESTERASE/SWISS CHEESE D.MELANOGASTER"/>
    <property type="match status" value="1"/>
</dbReference>
<gene>
    <name evidence="9" type="ORF">FOZ62_015144</name>
</gene>
<evidence type="ECO:0000256" key="4">
    <source>
        <dbReference type="ARBA" id="ARBA00023098"/>
    </source>
</evidence>
<name>A0A7J6SZT3_PEROL</name>
<dbReference type="InterPro" id="IPR016035">
    <property type="entry name" value="Acyl_Trfase/lysoPLipase"/>
</dbReference>
<evidence type="ECO:0000256" key="7">
    <source>
        <dbReference type="SAM" id="Phobius"/>
    </source>
</evidence>
<dbReference type="Gene3D" id="3.40.1090.10">
    <property type="entry name" value="Cytosolic phospholipase A2 catalytic domain"/>
    <property type="match status" value="2"/>
</dbReference>
<dbReference type="AlphaFoldDB" id="A0A7J6SZT3"/>
<keyword evidence="7" id="KW-0812">Transmembrane</keyword>
<feature type="region of interest" description="Disordered" evidence="6">
    <location>
        <begin position="640"/>
        <end position="682"/>
    </location>
</feature>
<evidence type="ECO:0000256" key="5">
    <source>
        <dbReference type="PROSITE-ProRule" id="PRU01161"/>
    </source>
</evidence>
<keyword evidence="4 5" id="KW-0443">Lipid metabolism</keyword>
<dbReference type="SUPFAM" id="SSF52151">
    <property type="entry name" value="FabD/lysophospholipase-like"/>
    <property type="match status" value="1"/>
</dbReference>
<dbReference type="InterPro" id="IPR021771">
    <property type="entry name" value="Triacylglycerol_lipase_N"/>
</dbReference>
<organism evidence="9 10">
    <name type="scientific">Perkinsus olseni</name>
    <name type="common">Perkinsus atlanticus</name>
    <dbReference type="NCBI Taxonomy" id="32597"/>
    <lineage>
        <taxon>Eukaryota</taxon>
        <taxon>Sar</taxon>
        <taxon>Alveolata</taxon>
        <taxon>Perkinsozoa</taxon>
        <taxon>Perkinsea</taxon>
        <taxon>Perkinsida</taxon>
        <taxon>Perkinsidae</taxon>
        <taxon>Perkinsus</taxon>
    </lineage>
</organism>
<feature type="transmembrane region" description="Helical" evidence="7">
    <location>
        <begin position="91"/>
        <end position="111"/>
    </location>
</feature>
<feature type="active site" description="Proton acceptor" evidence="5">
    <location>
        <position position="467"/>
    </location>
</feature>